<keyword evidence="1" id="KW-0378">Hydrolase</keyword>
<dbReference type="Pfam" id="PF12706">
    <property type="entry name" value="Lactamase_B_2"/>
    <property type="match status" value="1"/>
</dbReference>
<dbReference type="InterPro" id="IPR036866">
    <property type="entry name" value="RibonucZ/Hydroxyglut_hydro"/>
</dbReference>
<evidence type="ECO:0000259" key="3">
    <source>
        <dbReference type="SMART" id="SM00849"/>
    </source>
</evidence>
<protein>
    <submittedName>
        <fullName evidence="4">L-ascorbate metabolism protein UlaG, beta-lactamase superfamily</fullName>
    </submittedName>
</protein>
<evidence type="ECO:0000313" key="4">
    <source>
        <dbReference type="EMBL" id="SFE66522.1"/>
    </source>
</evidence>
<evidence type="ECO:0000256" key="1">
    <source>
        <dbReference type="ARBA" id="ARBA00022801"/>
    </source>
</evidence>
<dbReference type="PANTHER" id="PTHR43546">
    <property type="entry name" value="UPF0173 METAL-DEPENDENT HYDROLASE MJ1163-RELATED"/>
    <property type="match status" value="1"/>
</dbReference>
<sequence>MKYRHLRNATALLTYGEHRLLVDPMLADAGALPGFKFGAGRRPNPLVPLPADAPAWLDAATGVLVTHEHPDHLDGAALRWIRARGLPVWCSHVDAASLRRKGLDVREVHGGALGLDVEVIPARHGRGWLAWLMGPVSGYYLAHPDEPSVYLTSDAVLADAVFEAIDRLRPDVVVAPAGAADMGVGRILFSVDELVALVRRAPGRVVLNHLEALDHCPTTRAGLRERLRAEGLLARVDVPEDGEELHLARTDDRPRPRPRVGPGPRPGLQKWLTAHLAAT</sequence>
<keyword evidence="5" id="KW-1185">Reference proteome</keyword>
<gene>
    <name evidence="4" type="ORF">SAMN02745121_05086</name>
</gene>
<dbReference type="GO" id="GO:0016787">
    <property type="term" value="F:hydrolase activity"/>
    <property type="evidence" value="ECO:0007669"/>
    <property type="project" value="UniProtKB-KW"/>
</dbReference>
<dbReference type="InterPro" id="IPR050114">
    <property type="entry name" value="UPF0173_UPF0282_UlaG_hydrolase"/>
</dbReference>
<dbReference type="PANTHER" id="PTHR43546:SF9">
    <property type="entry name" value="L-ASCORBATE-6-PHOSPHATE LACTONASE ULAG-RELATED"/>
    <property type="match status" value="1"/>
</dbReference>
<feature type="domain" description="Metallo-beta-lactamase" evidence="3">
    <location>
        <begin position="7"/>
        <end position="209"/>
    </location>
</feature>
<dbReference type="InterPro" id="IPR001279">
    <property type="entry name" value="Metallo-B-lactamas"/>
</dbReference>
<dbReference type="Gene3D" id="3.60.15.10">
    <property type="entry name" value="Ribonuclease Z/Hydroxyacylglutathione hydrolase-like"/>
    <property type="match status" value="1"/>
</dbReference>
<proteinExistence type="predicted"/>
<dbReference type="RefSeq" id="WP_100793181.1">
    <property type="nucleotide sequence ID" value="NZ_FOMX01000017.1"/>
</dbReference>
<feature type="region of interest" description="Disordered" evidence="2">
    <location>
        <begin position="243"/>
        <end position="268"/>
    </location>
</feature>
<dbReference type="SUPFAM" id="SSF56281">
    <property type="entry name" value="Metallo-hydrolase/oxidoreductase"/>
    <property type="match status" value="1"/>
</dbReference>
<dbReference type="EMBL" id="FOMX01000017">
    <property type="protein sequence ID" value="SFE66522.1"/>
    <property type="molecule type" value="Genomic_DNA"/>
</dbReference>
<evidence type="ECO:0000256" key="2">
    <source>
        <dbReference type="SAM" id="MobiDB-lite"/>
    </source>
</evidence>
<feature type="compositionally biased region" description="Basic and acidic residues" evidence="2">
    <location>
        <begin position="244"/>
        <end position="255"/>
    </location>
</feature>
<accession>A0A1I2CEB2</accession>
<dbReference type="Proteomes" id="UP000199400">
    <property type="component" value="Unassembled WGS sequence"/>
</dbReference>
<name>A0A1I2CEB2_9BACT</name>
<organism evidence="4 5">
    <name type="scientific">Nannocystis exedens</name>
    <dbReference type="NCBI Taxonomy" id="54"/>
    <lineage>
        <taxon>Bacteria</taxon>
        <taxon>Pseudomonadati</taxon>
        <taxon>Myxococcota</taxon>
        <taxon>Polyangia</taxon>
        <taxon>Nannocystales</taxon>
        <taxon>Nannocystaceae</taxon>
        <taxon>Nannocystis</taxon>
    </lineage>
</organism>
<dbReference type="STRING" id="54.SAMN02745121_05086"/>
<evidence type="ECO:0000313" key="5">
    <source>
        <dbReference type="Proteomes" id="UP000199400"/>
    </source>
</evidence>
<dbReference type="AlphaFoldDB" id="A0A1I2CEB2"/>
<dbReference type="SMART" id="SM00849">
    <property type="entry name" value="Lactamase_B"/>
    <property type="match status" value="1"/>
</dbReference>
<reference evidence="5" key="1">
    <citation type="submission" date="2016-10" db="EMBL/GenBank/DDBJ databases">
        <authorList>
            <person name="Varghese N."/>
            <person name="Submissions S."/>
        </authorList>
    </citation>
    <scope>NUCLEOTIDE SEQUENCE [LARGE SCALE GENOMIC DNA]</scope>
    <source>
        <strain evidence="5">ATCC 25963</strain>
    </source>
</reference>